<keyword evidence="2" id="KW-1133">Transmembrane helix</keyword>
<keyword evidence="3" id="KW-0732">Signal</keyword>
<name>A0ABN9SLY9_9DINO</name>
<evidence type="ECO:0000313" key="5">
    <source>
        <dbReference type="Proteomes" id="UP001189429"/>
    </source>
</evidence>
<evidence type="ECO:0000256" key="2">
    <source>
        <dbReference type="SAM" id="Phobius"/>
    </source>
</evidence>
<accession>A0ABN9SLY9</accession>
<dbReference type="Proteomes" id="UP001189429">
    <property type="component" value="Unassembled WGS sequence"/>
</dbReference>
<keyword evidence="2" id="KW-0812">Transmembrane</keyword>
<evidence type="ECO:0008006" key="6">
    <source>
        <dbReference type="Google" id="ProtNLM"/>
    </source>
</evidence>
<evidence type="ECO:0000256" key="1">
    <source>
        <dbReference type="SAM" id="MobiDB-lite"/>
    </source>
</evidence>
<organism evidence="4 5">
    <name type="scientific">Prorocentrum cordatum</name>
    <dbReference type="NCBI Taxonomy" id="2364126"/>
    <lineage>
        <taxon>Eukaryota</taxon>
        <taxon>Sar</taxon>
        <taxon>Alveolata</taxon>
        <taxon>Dinophyceae</taxon>
        <taxon>Prorocentrales</taxon>
        <taxon>Prorocentraceae</taxon>
        <taxon>Prorocentrum</taxon>
    </lineage>
</organism>
<comment type="caution">
    <text evidence="4">The sequence shown here is derived from an EMBL/GenBank/DDBJ whole genome shotgun (WGS) entry which is preliminary data.</text>
</comment>
<feature type="region of interest" description="Disordered" evidence="1">
    <location>
        <begin position="546"/>
        <end position="604"/>
    </location>
</feature>
<keyword evidence="2" id="KW-0472">Membrane</keyword>
<feature type="chain" id="PRO_5047204484" description="Glycerophosphocholine acyltransferase 1" evidence="3">
    <location>
        <begin position="25"/>
        <end position="604"/>
    </location>
</feature>
<evidence type="ECO:0000256" key="3">
    <source>
        <dbReference type="SAM" id="SignalP"/>
    </source>
</evidence>
<feature type="transmembrane region" description="Helical" evidence="2">
    <location>
        <begin position="100"/>
        <end position="122"/>
    </location>
</feature>
<feature type="signal peptide" evidence="3">
    <location>
        <begin position="1"/>
        <end position="24"/>
    </location>
</feature>
<keyword evidence="5" id="KW-1185">Reference proteome</keyword>
<feature type="transmembrane region" description="Helical" evidence="2">
    <location>
        <begin position="251"/>
        <end position="271"/>
    </location>
</feature>
<proteinExistence type="predicted"/>
<dbReference type="EMBL" id="CAUYUJ010011903">
    <property type="protein sequence ID" value="CAK0832858.1"/>
    <property type="molecule type" value="Genomic_DNA"/>
</dbReference>
<evidence type="ECO:0000313" key="4">
    <source>
        <dbReference type="EMBL" id="CAK0832858.1"/>
    </source>
</evidence>
<protein>
    <recommendedName>
        <fullName evidence="6">Glycerophosphocholine acyltransferase 1</fullName>
    </recommendedName>
</protein>
<feature type="transmembrane region" description="Helical" evidence="2">
    <location>
        <begin position="220"/>
        <end position="239"/>
    </location>
</feature>
<reference evidence="4" key="1">
    <citation type="submission" date="2023-10" db="EMBL/GenBank/DDBJ databases">
        <authorList>
            <person name="Chen Y."/>
            <person name="Shah S."/>
            <person name="Dougan E. K."/>
            <person name="Thang M."/>
            <person name="Chan C."/>
        </authorList>
    </citation>
    <scope>NUCLEOTIDE SEQUENCE [LARGE SCALE GENOMIC DNA]</scope>
</reference>
<feature type="compositionally biased region" description="Low complexity" evidence="1">
    <location>
        <begin position="558"/>
        <end position="575"/>
    </location>
</feature>
<feature type="transmembrane region" description="Helical" evidence="2">
    <location>
        <begin position="153"/>
        <end position="179"/>
    </location>
</feature>
<gene>
    <name evidence="4" type="ORF">PCOR1329_LOCUS30736</name>
</gene>
<feature type="transmembrane region" description="Helical" evidence="2">
    <location>
        <begin position="453"/>
        <end position="474"/>
    </location>
</feature>
<sequence length="604" mass="66426">MARRRVRGGLRLLLVLLLAAPASAEGVEGQPSPADKLHASLLVLPLLPVLACLALRPRATAAAALLWGLLWAVWAVEELAKGRDVLSLARERTDRAAETLQAAAVALWSLAVAWLQLAFPLYKDLCRALSWLLAQLLGAAVRFGQRLTWEDVVLFLLFCVFVYGVWVVLQHCIMGARAFRSKVEETKKKAGEIRCCGACRGWCARQGDRAAGFCQELRRVLPTALFHLSFLVVGYLSWWTLRELPSWSSSIVWFFQCPLPFAESLRAFFALQRHKRKRERERLERSAKARPARPSLWGIFVSQEPGSQDSSALVERDAEQDVLDSKVRVWLQFWACWPFLNTLSVLRDAVPEQQSSSFDGLVLDLTLLLQWWGWSLLAPYMISFCGTLTTKLADLLRMVSSKLSARSAVTAVNVAGQSRSWLVSLGEAWGPRLVAAAAAVMVVYLLWQVVSIVSWVLTYLLLWIVAADCAAKVAGKSPECVTRLAFWILLMAWMVLSSIPVLSVFLMMWTPLAAAFAFVVGEWVLDQSIDFTLDAVASCLDCLSRPSPGPPGPRESPRGPAEPLLAEAEAEAAAGVGRGGPDSEPAPQPPPGAEGSDVEAPCER</sequence>
<feature type="transmembrane region" description="Helical" evidence="2">
    <location>
        <begin position="486"/>
        <end position="509"/>
    </location>
</feature>